<protein>
    <submittedName>
        <fullName evidence="7">DUF423 domain-containing protein</fullName>
    </submittedName>
</protein>
<proteinExistence type="inferred from homology"/>
<comment type="caution">
    <text evidence="7">The sequence shown here is derived from an EMBL/GenBank/DDBJ whole genome shotgun (WGS) entry which is preliminary data.</text>
</comment>
<keyword evidence="4 6" id="KW-1133">Transmembrane helix</keyword>
<accession>A0ABV2SZG3</accession>
<comment type="similarity">
    <text evidence="2">Belongs to the UPF0382 family.</text>
</comment>
<dbReference type="RefSeq" id="WP_354658814.1">
    <property type="nucleotide sequence ID" value="NZ_JBEXAC010000001.1"/>
</dbReference>
<sequence length="129" mass="13843">MHKNFLVWAAVLGALAVIFGAFGAHKLKELVPAETVSTFQTGVTYQFYHVFALLAVGILFAHIPGTQLVWAGRCFIIGTILFSGSLYLLTMLKMTDTVGLRGIGAITPIGGVFFIAGWVCLLLAVLKAK</sequence>
<name>A0ABV2SZG3_9BACT</name>
<gene>
    <name evidence="7" type="ORF">ABR189_02250</name>
</gene>
<evidence type="ECO:0000313" key="7">
    <source>
        <dbReference type="EMBL" id="MET6996166.1"/>
    </source>
</evidence>
<dbReference type="Proteomes" id="UP001549749">
    <property type="component" value="Unassembled WGS sequence"/>
</dbReference>
<dbReference type="PANTHER" id="PTHR43461:SF1">
    <property type="entry name" value="TRANSMEMBRANE PROTEIN 256"/>
    <property type="match status" value="1"/>
</dbReference>
<dbReference type="Pfam" id="PF04241">
    <property type="entry name" value="DUF423"/>
    <property type="match status" value="1"/>
</dbReference>
<evidence type="ECO:0000256" key="2">
    <source>
        <dbReference type="ARBA" id="ARBA00009694"/>
    </source>
</evidence>
<organism evidence="7 8">
    <name type="scientific">Chitinophaga defluvii</name>
    <dbReference type="NCBI Taxonomy" id="3163343"/>
    <lineage>
        <taxon>Bacteria</taxon>
        <taxon>Pseudomonadati</taxon>
        <taxon>Bacteroidota</taxon>
        <taxon>Chitinophagia</taxon>
        <taxon>Chitinophagales</taxon>
        <taxon>Chitinophagaceae</taxon>
        <taxon>Chitinophaga</taxon>
    </lineage>
</organism>
<feature type="transmembrane region" description="Helical" evidence="6">
    <location>
        <begin position="47"/>
        <end position="63"/>
    </location>
</feature>
<reference evidence="7 8" key="1">
    <citation type="submission" date="2024-06" db="EMBL/GenBank/DDBJ databases">
        <title>Chitinophaga defluvii sp. nov., isolated from municipal sewage.</title>
        <authorList>
            <person name="Zhang L."/>
        </authorList>
    </citation>
    <scope>NUCLEOTIDE SEQUENCE [LARGE SCALE GENOMIC DNA]</scope>
    <source>
        <strain evidence="7 8">H8</strain>
    </source>
</reference>
<evidence type="ECO:0000256" key="3">
    <source>
        <dbReference type="ARBA" id="ARBA00022692"/>
    </source>
</evidence>
<feature type="transmembrane region" description="Helical" evidence="6">
    <location>
        <begin position="102"/>
        <end position="126"/>
    </location>
</feature>
<evidence type="ECO:0000256" key="6">
    <source>
        <dbReference type="SAM" id="Phobius"/>
    </source>
</evidence>
<dbReference type="InterPro" id="IPR006696">
    <property type="entry name" value="DUF423"/>
</dbReference>
<evidence type="ECO:0000313" key="8">
    <source>
        <dbReference type="Proteomes" id="UP001549749"/>
    </source>
</evidence>
<dbReference type="PANTHER" id="PTHR43461">
    <property type="entry name" value="TRANSMEMBRANE PROTEIN 256"/>
    <property type="match status" value="1"/>
</dbReference>
<evidence type="ECO:0000256" key="4">
    <source>
        <dbReference type="ARBA" id="ARBA00022989"/>
    </source>
</evidence>
<comment type="subcellular location">
    <subcellularLocation>
        <location evidence="1">Membrane</location>
        <topology evidence="1">Multi-pass membrane protein</topology>
    </subcellularLocation>
</comment>
<evidence type="ECO:0000256" key="5">
    <source>
        <dbReference type="ARBA" id="ARBA00023136"/>
    </source>
</evidence>
<dbReference type="EMBL" id="JBEXAC010000001">
    <property type="protein sequence ID" value="MET6996166.1"/>
    <property type="molecule type" value="Genomic_DNA"/>
</dbReference>
<evidence type="ECO:0000256" key="1">
    <source>
        <dbReference type="ARBA" id="ARBA00004141"/>
    </source>
</evidence>
<feature type="transmembrane region" description="Helical" evidence="6">
    <location>
        <begin position="70"/>
        <end position="90"/>
    </location>
</feature>
<keyword evidence="3 6" id="KW-0812">Transmembrane</keyword>
<keyword evidence="5 6" id="KW-0472">Membrane</keyword>
<keyword evidence="8" id="KW-1185">Reference proteome</keyword>